<dbReference type="InterPro" id="IPR036188">
    <property type="entry name" value="FAD/NAD-bd_sf"/>
</dbReference>
<evidence type="ECO:0000313" key="3">
    <source>
        <dbReference type="EMBL" id="RLU04919.1"/>
    </source>
</evidence>
<reference evidence="5 6" key="1">
    <citation type="journal article" date="2018" name="Front. Microbiol.">
        <title>Discovery of Phloeophagus Beetles as a Source of Pseudomonas Strains That Produce Potentially New Bioactive Substances and Description of Pseudomonas bohemica sp. nov.</title>
        <authorList>
            <person name="Saati-Santamaria Z."/>
            <person name="Lopez-Mondejar R."/>
            <person name="Jimenez-Gomez A."/>
            <person name="Diez-Mendez A."/>
            <person name="Vetrovsky T."/>
            <person name="Igual J.M."/>
            <person name="Velazquez E."/>
            <person name="Kolarik M."/>
            <person name="Rivas R."/>
            <person name="Garcia-Fraile P."/>
        </authorList>
    </citation>
    <scope>NUCLEOTIDE SEQUENCE [LARGE SCALE GENOMIC DNA]</scope>
    <source>
        <strain evidence="3 6">A2-NA12</strain>
        <strain evidence="4 5">A2-NA13</strain>
    </source>
</reference>
<evidence type="ECO:0000313" key="6">
    <source>
        <dbReference type="Proteomes" id="UP000282672"/>
    </source>
</evidence>
<dbReference type="GO" id="GO:0016491">
    <property type="term" value="F:oxidoreductase activity"/>
    <property type="evidence" value="ECO:0007669"/>
    <property type="project" value="UniProtKB-KW"/>
</dbReference>
<dbReference type="PANTHER" id="PTHR13847:SF281">
    <property type="entry name" value="FAD DEPENDENT OXIDOREDUCTASE DOMAIN-CONTAINING PROTEIN"/>
    <property type="match status" value="1"/>
</dbReference>
<evidence type="ECO:0000256" key="1">
    <source>
        <dbReference type="ARBA" id="ARBA00023002"/>
    </source>
</evidence>
<dbReference type="InterPro" id="IPR006076">
    <property type="entry name" value="FAD-dep_OxRdtase"/>
</dbReference>
<dbReference type="Gene3D" id="3.30.9.10">
    <property type="entry name" value="D-Amino Acid Oxidase, subunit A, domain 2"/>
    <property type="match status" value="1"/>
</dbReference>
<dbReference type="GO" id="GO:0005737">
    <property type="term" value="C:cytoplasm"/>
    <property type="evidence" value="ECO:0007669"/>
    <property type="project" value="TreeGrafter"/>
</dbReference>
<evidence type="ECO:0000313" key="5">
    <source>
        <dbReference type="Proteomes" id="UP000282140"/>
    </source>
</evidence>
<evidence type="ECO:0000313" key="4">
    <source>
        <dbReference type="EMBL" id="RLU06763.1"/>
    </source>
</evidence>
<dbReference type="SUPFAM" id="SSF51905">
    <property type="entry name" value="FAD/NAD(P)-binding domain"/>
    <property type="match status" value="1"/>
</dbReference>
<dbReference type="Proteomes" id="UP000282672">
    <property type="component" value="Unassembled WGS sequence"/>
</dbReference>
<dbReference type="Gene3D" id="3.50.50.60">
    <property type="entry name" value="FAD/NAD(P)-binding domain"/>
    <property type="match status" value="1"/>
</dbReference>
<evidence type="ECO:0000259" key="2">
    <source>
        <dbReference type="Pfam" id="PF01266"/>
    </source>
</evidence>
<gene>
    <name evidence="3" type="ORF">CS076_25140</name>
    <name evidence="4" type="ORF">CS078_20225</name>
</gene>
<keyword evidence="5" id="KW-1185">Reference proteome</keyword>
<protein>
    <submittedName>
        <fullName evidence="4">FAD-dependent oxidoreductase</fullName>
    </submittedName>
</protein>
<dbReference type="EMBL" id="PEGB01000013">
    <property type="protein sequence ID" value="RLU06763.1"/>
    <property type="molecule type" value="Genomic_DNA"/>
</dbReference>
<keyword evidence="1" id="KW-0560">Oxidoreductase</keyword>
<dbReference type="EMBL" id="PEGA01000034">
    <property type="protein sequence ID" value="RLU04919.1"/>
    <property type="molecule type" value="Genomic_DNA"/>
</dbReference>
<proteinExistence type="predicted"/>
<dbReference type="RefSeq" id="WP_121734178.1">
    <property type="nucleotide sequence ID" value="NZ_PEGA01000034.1"/>
</dbReference>
<accession>A0A3L8CFU6</accession>
<sequence>MENVCGWIAQAGNSPLGGRLSGTQKADWLVIGAGITGLCAAHSLAELHPQARIVIVDRQRAAQGASARNSGFVVAHEHPSVNELAGHHGFAGYQTDTAISRAASQEVRQRIARHGIECDLREAGYFFAVSDPAKLTHVEEKLKTLHAVGASAHCLQGEQLRQKLGTAHYQAAIWCGGSDGNGSGNGNALLQPAKYVKGLLDALPPNVTLYENTDISGLQRLSGGRVRAQGVDGCVEAGQVLVCLNAFIPRAGIADSGTFPMELSASLTRPLTEAEFDAIGRVEPWGVLSTRPLGATVRLTPDRRVMIRNTAEYRSRDLSTAELSVRRKHHVLGLQRRFPFLQEQDIQYTWTGHLSASRSGQAYFAKVEEGVFAVAGCNGSGVARGTLWGRLLAQMSSGIDSPLLASVMQRAQPGWLPPKPLLDIGAMLRMRVEAVRARTEI</sequence>
<comment type="caution">
    <text evidence="4">The sequence shown here is derived from an EMBL/GenBank/DDBJ whole genome shotgun (WGS) entry which is preliminary data.</text>
</comment>
<dbReference type="Proteomes" id="UP000282140">
    <property type="component" value="Unassembled WGS sequence"/>
</dbReference>
<feature type="domain" description="FAD dependent oxidoreductase" evidence="2">
    <location>
        <begin position="27"/>
        <end position="395"/>
    </location>
</feature>
<dbReference type="PANTHER" id="PTHR13847">
    <property type="entry name" value="SARCOSINE DEHYDROGENASE-RELATED"/>
    <property type="match status" value="1"/>
</dbReference>
<name>A0A3L8CFU6_9PSED</name>
<organism evidence="4 5">
    <name type="scientific">Pseudomonas prosekii</name>
    <dbReference type="NCBI Taxonomy" id="1148509"/>
    <lineage>
        <taxon>Bacteria</taxon>
        <taxon>Pseudomonadati</taxon>
        <taxon>Pseudomonadota</taxon>
        <taxon>Gammaproteobacteria</taxon>
        <taxon>Pseudomonadales</taxon>
        <taxon>Pseudomonadaceae</taxon>
        <taxon>Pseudomonas</taxon>
    </lineage>
</organism>
<dbReference type="Pfam" id="PF01266">
    <property type="entry name" value="DAO"/>
    <property type="match status" value="1"/>
</dbReference>
<dbReference type="AlphaFoldDB" id="A0A3L8CFU6"/>